<gene>
    <name evidence="1" type="ORF">FAA97_02420</name>
</gene>
<evidence type="ECO:0000313" key="1">
    <source>
        <dbReference type="EMBL" id="THV25854.1"/>
    </source>
</evidence>
<dbReference type="AlphaFoldDB" id="A0A4S8PC52"/>
<dbReference type="Proteomes" id="UP000308828">
    <property type="component" value="Unassembled WGS sequence"/>
</dbReference>
<proteinExistence type="predicted"/>
<protein>
    <submittedName>
        <fullName evidence="1">Uncharacterized protein</fullName>
    </submittedName>
</protein>
<dbReference type="Pfam" id="PF09669">
    <property type="entry name" value="Phage_pRha"/>
    <property type="match status" value="1"/>
</dbReference>
<keyword evidence="2" id="KW-1185">Reference proteome</keyword>
<comment type="caution">
    <text evidence="1">The sequence shown here is derived from an EMBL/GenBank/DDBJ whole genome shotgun (WGS) entry which is preliminary data.</text>
</comment>
<organism evidence="1 2">
    <name type="scientific">Peteryoungia ipomoeae</name>
    <dbReference type="NCBI Taxonomy" id="1210932"/>
    <lineage>
        <taxon>Bacteria</taxon>
        <taxon>Pseudomonadati</taxon>
        <taxon>Pseudomonadota</taxon>
        <taxon>Alphaproteobacteria</taxon>
        <taxon>Hyphomicrobiales</taxon>
        <taxon>Rhizobiaceae</taxon>
        <taxon>Peteryoungia</taxon>
    </lineage>
</organism>
<sequence length="139" mass="15618">MSSREIAELTGKRHDHVMRDIRSMLVTLQINGPTFGGVYVDAKGEARSCFNLPKRETLILVSGYSVELRARIIDRWMELEAQAQQPQAMTATEVTMLMAQDNRLKLSQLHEVVSRFAGYDVAALAKAHRKYAPSIETAI</sequence>
<dbReference type="InterPro" id="IPR014054">
    <property type="entry name" value="Phage_regulatory_Rha"/>
</dbReference>
<reference evidence="1 2" key="1">
    <citation type="submission" date="2019-04" db="EMBL/GenBank/DDBJ databases">
        <title>Genome sequence of strain shin9-1.</title>
        <authorList>
            <person name="Gao J."/>
            <person name="Sun J."/>
        </authorList>
    </citation>
    <scope>NUCLEOTIDE SEQUENCE [LARGE SCALE GENOMIC DNA]</scope>
    <source>
        <strain evidence="2">shin9-1</strain>
    </source>
</reference>
<name>A0A4S8PC52_9HYPH</name>
<accession>A0A4S8PC52</accession>
<evidence type="ECO:0000313" key="2">
    <source>
        <dbReference type="Proteomes" id="UP000308828"/>
    </source>
</evidence>
<dbReference type="EMBL" id="STGV01000001">
    <property type="protein sequence ID" value="THV25854.1"/>
    <property type="molecule type" value="Genomic_DNA"/>
</dbReference>
<dbReference type="OrthoDB" id="8410826at2"/>